<dbReference type="InterPro" id="IPR022552">
    <property type="entry name" value="UPF_Ycf55"/>
</dbReference>
<evidence type="ECO:0000313" key="1">
    <source>
        <dbReference type="EMBL" id="KAL0914843.1"/>
    </source>
</evidence>
<comment type="caution">
    <text evidence="1">The sequence shown here is derived from an EMBL/GenBank/DDBJ whole genome shotgun (WGS) entry which is preliminary data.</text>
</comment>
<evidence type="ECO:0000313" key="2">
    <source>
        <dbReference type="Proteomes" id="UP001552299"/>
    </source>
</evidence>
<organism evidence="1 2">
    <name type="scientific">Dendrobium thyrsiflorum</name>
    <name type="common">Pinecone-like raceme dendrobium</name>
    <name type="synonym">Orchid</name>
    <dbReference type="NCBI Taxonomy" id="117978"/>
    <lineage>
        <taxon>Eukaryota</taxon>
        <taxon>Viridiplantae</taxon>
        <taxon>Streptophyta</taxon>
        <taxon>Embryophyta</taxon>
        <taxon>Tracheophyta</taxon>
        <taxon>Spermatophyta</taxon>
        <taxon>Magnoliopsida</taxon>
        <taxon>Liliopsida</taxon>
        <taxon>Asparagales</taxon>
        <taxon>Orchidaceae</taxon>
        <taxon>Epidendroideae</taxon>
        <taxon>Malaxideae</taxon>
        <taxon>Dendrobiinae</taxon>
        <taxon>Dendrobium</taxon>
    </lineage>
</organism>
<dbReference type="AlphaFoldDB" id="A0ABD0UQJ5"/>
<gene>
    <name evidence="1" type="ORF">M5K25_015228</name>
</gene>
<proteinExistence type="predicted"/>
<dbReference type="Proteomes" id="UP001552299">
    <property type="component" value="Unassembled WGS sequence"/>
</dbReference>
<protein>
    <submittedName>
        <fullName evidence="1">Uncharacterized protein</fullName>
    </submittedName>
</protein>
<dbReference type="PANTHER" id="PTHR36807">
    <property type="entry name" value="PHOSPHOGLYCOLATE PHOSPHATASE"/>
    <property type="match status" value="1"/>
</dbReference>
<accession>A0ABD0UQJ5</accession>
<dbReference type="EMBL" id="JANQDX010000012">
    <property type="protein sequence ID" value="KAL0914843.1"/>
    <property type="molecule type" value="Genomic_DNA"/>
</dbReference>
<reference evidence="1 2" key="1">
    <citation type="journal article" date="2024" name="Plant Biotechnol. J.">
        <title>Dendrobium thyrsiflorum genome and its molecular insights into genes involved in important horticultural traits.</title>
        <authorList>
            <person name="Chen B."/>
            <person name="Wang J.Y."/>
            <person name="Zheng P.J."/>
            <person name="Li K.L."/>
            <person name="Liang Y.M."/>
            <person name="Chen X.F."/>
            <person name="Zhang C."/>
            <person name="Zhao X."/>
            <person name="He X."/>
            <person name="Zhang G.Q."/>
            <person name="Liu Z.J."/>
            <person name="Xu Q."/>
        </authorList>
    </citation>
    <scope>NUCLEOTIDE SEQUENCE [LARGE SCALE GENOMIC DNA]</scope>
    <source>
        <strain evidence="1">GZMU011</strain>
    </source>
</reference>
<keyword evidence="2" id="KW-1185">Reference proteome</keyword>
<sequence>MANYSVIPSCANLQLQRIVPRGNILMPRNVNLRNRPWDGLLFGKSHHKSYFSSSRLYIVQPPILICANEIRGLNENFSKCYCWGMLVDPENAAPANLVSTMDEVLLMVSVILAYMAGAVPQRKNLDFLSHYTKENLGSSSPMPYGRSEISENITSLKTNTIWDEVNGKLLDALDATGNGVFLDNRAVDIADVSQKDALSLFALNQGPTWRLLWTTLWRLQKEAGIALHTTLLYLNDKAGCLHDTVRDIHSSHEAVNRGAWLGVVSEIIKAIVTQIFTKWLEKELSLVAGGRNMNPVVQLSEKLKGNDVILNNIKRSGKTELYADILFFLRFDSLRSGCCFDTNFLVKHGVEILEDLVITLADAVACIYLELISVDSDMSSEINSLGLNICPLSTRALQRLRNEVVLKQWLQQNFESVVSLYEDRFELFVLFRQKKDDQLESQTTKSIWQKLFFTTQAVPSALNCVQINSLSLNVKRTKELQALTGWRYYFSLFLEFSDVAMPLVKALFEKARSAVSFFLVCMIGRSLGLVFSGIRQSLGWK</sequence>
<name>A0ABD0UQJ5_DENTH</name>
<dbReference type="Pfam" id="PF12452">
    <property type="entry name" value="DUF3685"/>
    <property type="match status" value="2"/>
</dbReference>
<dbReference type="PANTHER" id="PTHR36807:SF2">
    <property type="entry name" value="PHOSPHOGLYCOLATE PHOSPHATASE"/>
    <property type="match status" value="1"/>
</dbReference>